<evidence type="ECO:0000313" key="3">
    <source>
        <dbReference type="Proteomes" id="UP000637267"/>
    </source>
</evidence>
<comment type="caution">
    <text evidence="2">The sequence shown here is derived from an EMBL/GenBank/DDBJ whole genome shotgun (WGS) entry which is preliminary data.</text>
</comment>
<protein>
    <recommendedName>
        <fullName evidence="1">DUF4440 domain-containing protein</fullName>
    </recommendedName>
</protein>
<dbReference type="Proteomes" id="UP000637267">
    <property type="component" value="Unassembled WGS sequence"/>
</dbReference>
<keyword evidence="3" id="KW-1185">Reference proteome</keyword>
<dbReference type="SUPFAM" id="SSF54427">
    <property type="entry name" value="NTF2-like"/>
    <property type="match status" value="1"/>
</dbReference>
<reference evidence="3" key="1">
    <citation type="journal article" date="2019" name="Int. J. Syst. Evol. Microbiol.">
        <title>The Global Catalogue of Microorganisms (GCM) 10K type strain sequencing project: providing services to taxonomists for standard genome sequencing and annotation.</title>
        <authorList>
            <consortium name="The Broad Institute Genomics Platform"/>
            <consortium name="The Broad Institute Genome Sequencing Center for Infectious Disease"/>
            <person name="Wu L."/>
            <person name="Ma J."/>
        </authorList>
    </citation>
    <scope>NUCLEOTIDE SEQUENCE [LARGE SCALE GENOMIC DNA]</scope>
    <source>
        <strain evidence="3">CGMCC 1.8859</strain>
    </source>
</reference>
<feature type="domain" description="DUF4440" evidence="1">
    <location>
        <begin position="10"/>
        <end position="113"/>
    </location>
</feature>
<dbReference type="Gene3D" id="3.10.450.50">
    <property type="match status" value="1"/>
</dbReference>
<gene>
    <name evidence="2" type="ORF">GCM10010970_18340</name>
</gene>
<evidence type="ECO:0000259" key="1">
    <source>
        <dbReference type="Pfam" id="PF14534"/>
    </source>
</evidence>
<sequence length="124" mass="14150">MTDEQLAGHLLQLEQQLHQQHIRADATALGRLLADDYFEQGINGTLWHKTAVIAALADEQFSQRRISRFALTRLAPDTALVTYAAERLPTPRRPGASSLRSSIWQWRDERWQMIFHQGTPLSST</sequence>
<accession>A0ABQ2P976</accession>
<proteinExistence type="predicted"/>
<dbReference type="EMBL" id="BMLX01000002">
    <property type="protein sequence ID" value="GGP21053.1"/>
    <property type="molecule type" value="Genomic_DNA"/>
</dbReference>
<organism evidence="2 3">
    <name type="scientific">Silvimonas iriomotensis</name>
    <dbReference type="NCBI Taxonomy" id="449662"/>
    <lineage>
        <taxon>Bacteria</taxon>
        <taxon>Pseudomonadati</taxon>
        <taxon>Pseudomonadota</taxon>
        <taxon>Betaproteobacteria</taxon>
        <taxon>Neisseriales</taxon>
        <taxon>Chitinibacteraceae</taxon>
        <taxon>Silvimonas</taxon>
    </lineage>
</organism>
<name>A0ABQ2P976_9NEIS</name>
<dbReference type="Pfam" id="PF14534">
    <property type="entry name" value="DUF4440"/>
    <property type="match status" value="1"/>
</dbReference>
<evidence type="ECO:0000313" key="2">
    <source>
        <dbReference type="EMBL" id="GGP21053.1"/>
    </source>
</evidence>
<dbReference type="InterPro" id="IPR032710">
    <property type="entry name" value="NTF2-like_dom_sf"/>
</dbReference>
<dbReference type="InterPro" id="IPR027843">
    <property type="entry name" value="DUF4440"/>
</dbReference>
<dbReference type="RefSeq" id="WP_188703991.1">
    <property type="nucleotide sequence ID" value="NZ_BMLX01000002.1"/>
</dbReference>